<keyword evidence="2" id="KW-1015">Disulfide bond</keyword>
<protein>
    <recommendedName>
        <fullName evidence="7">LamG domain-containing protein</fullName>
    </recommendedName>
</protein>
<dbReference type="InterPro" id="IPR013320">
    <property type="entry name" value="ConA-like_dom_sf"/>
</dbReference>
<evidence type="ECO:0000259" key="4">
    <source>
        <dbReference type="SMART" id="SM00282"/>
    </source>
</evidence>
<dbReference type="AlphaFoldDB" id="A0A7C1JTE3"/>
<feature type="region of interest" description="Disordered" evidence="3">
    <location>
        <begin position="320"/>
        <end position="406"/>
    </location>
</feature>
<sequence>MPKRFALRWIQRIWIGVALLAVGGGLLANPIIPAYGQEGSGYSLRFFGHGVDDIDRAKIPVQTAAGSLPTDIGGADFTIEFWIRGLQSENRGAAVTCGSNENWIYGAIVLDRDRFSEGRKFGLSVDASGRIVFGVTNQQFAARTICGSSNVLDGRWRHVAVQRRLSDGRLWLFVNGRLEAMEDGPTGDLSYPDGVEVSFRGPQYCQGPAGVWGGYCRNEPFIVLGAEKHDAGASEGNPANYPSFSGWLDELRLSNALRYTNEFTPPSAPFTADAATVGLYHFDEGPAGPCTGELFDSAAAPGGPTHGACFYGGAGEAGPLYSRETPFTQSPPTSAPPSATPTSTSLPTSTPTRTPPSSTPTNTPSVTSTATSAATPTNTPLPPTATNTSAPPTSTATSTPTRVATSTPTPILAANYALQFDGVDDVVVLNPVEHAGTLTVEFWVRPAADWMEVILVSQADEERGWAMELNSGHPALWVSTARGWEVVRHSTRLTGGVWYHVAATYNNGAARVFVNGQPGSAATLSSGLTTTPQLRFGGIPGYGRFAGRLDDVRISRSVRYTSSFTPPAALSAPDADVLGQWEFNEGRGQQTASRGSTPNSGQLGLSAEVDAADPTWVIAGR</sequence>
<evidence type="ECO:0008006" key="7">
    <source>
        <dbReference type="Google" id="ProtNLM"/>
    </source>
</evidence>
<name>A0A7C1JTE3_9CHLR</name>
<feature type="domain" description="Laminin G" evidence="4">
    <location>
        <begin position="75"/>
        <end position="256"/>
    </location>
</feature>
<dbReference type="Pfam" id="PF13385">
    <property type="entry name" value="Laminin_G_3"/>
    <property type="match status" value="2"/>
</dbReference>
<evidence type="ECO:0000256" key="3">
    <source>
        <dbReference type="SAM" id="MobiDB-lite"/>
    </source>
</evidence>
<proteinExistence type="predicted"/>
<gene>
    <name evidence="6" type="ORF">ENQ20_10835</name>
</gene>
<dbReference type="InterPro" id="IPR006558">
    <property type="entry name" value="LamG-like"/>
</dbReference>
<evidence type="ECO:0000256" key="1">
    <source>
        <dbReference type="ARBA" id="ARBA00022729"/>
    </source>
</evidence>
<evidence type="ECO:0000256" key="2">
    <source>
        <dbReference type="ARBA" id="ARBA00023157"/>
    </source>
</evidence>
<comment type="caution">
    <text evidence="6">The sequence shown here is derived from an EMBL/GenBank/DDBJ whole genome shotgun (WGS) entry which is preliminary data.</text>
</comment>
<feature type="domain" description="Laminin G" evidence="4">
    <location>
        <begin position="436"/>
        <end position="557"/>
    </location>
</feature>
<feature type="domain" description="LamG-like jellyroll fold" evidence="5">
    <location>
        <begin position="436"/>
        <end position="562"/>
    </location>
</feature>
<dbReference type="SUPFAM" id="SSF49899">
    <property type="entry name" value="Concanavalin A-like lectins/glucanases"/>
    <property type="match status" value="2"/>
</dbReference>
<feature type="compositionally biased region" description="Low complexity" evidence="3">
    <location>
        <begin position="340"/>
        <end position="352"/>
    </location>
</feature>
<feature type="compositionally biased region" description="Low complexity" evidence="3">
    <location>
        <begin position="359"/>
        <end position="406"/>
    </location>
</feature>
<dbReference type="EMBL" id="DSMG01000107">
    <property type="protein sequence ID" value="HDX31967.1"/>
    <property type="molecule type" value="Genomic_DNA"/>
</dbReference>
<dbReference type="Gene3D" id="2.60.120.200">
    <property type="match status" value="2"/>
</dbReference>
<accession>A0A7C1JTE3</accession>
<keyword evidence="1" id="KW-0732">Signal</keyword>
<dbReference type="InterPro" id="IPR001791">
    <property type="entry name" value="Laminin_G"/>
</dbReference>
<dbReference type="SMART" id="SM00282">
    <property type="entry name" value="LamG"/>
    <property type="match status" value="2"/>
</dbReference>
<reference evidence="6" key="1">
    <citation type="journal article" date="2020" name="mSystems">
        <title>Genome- and Community-Level Interaction Insights into Carbon Utilization and Element Cycling Functions of Hydrothermarchaeota in Hydrothermal Sediment.</title>
        <authorList>
            <person name="Zhou Z."/>
            <person name="Liu Y."/>
            <person name="Xu W."/>
            <person name="Pan J."/>
            <person name="Luo Z.H."/>
            <person name="Li M."/>
        </authorList>
    </citation>
    <scope>NUCLEOTIDE SEQUENCE [LARGE SCALE GENOMIC DNA]</scope>
    <source>
        <strain evidence="6">SpSt-289</strain>
    </source>
</reference>
<dbReference type="SMART" id="SM00560">
    <property type="entry name" value="LamGL"/>
    <property type="match status" value="1"/>
</dbReference>
<evidence type="ECO:0000259" key="5">
    <source>
        <dbReference type="SMART" id="SM00560"/>
    </source>
</evidence>
<feature type="compositionally biased region" description="Polar residues" evidence="3">
    <location>
        <begin position="587"/>
        <end position="603"/>
    </location>
</feature>
<organism evidence="6">
    <name type="scientific">Caldilinea aerophila</name>
    <dbReference type="NCBI Taxonomy" id="133453"/>
    <lineage>
        <taxon>Bacteria</taxon>
        <taxon>Bacillati</taxon>
        <taxon>Chloroflexota</taxon>
        <taxon>Caldilineae</taxon>
        <taxon>Caldilineales</taxon>
        <taxon>Caldilineaceae</taxon>
        <taxon>Caldilinea</taxon>
    </lineage>
</organism>
<feature type="region of interest" description="Disordered" evidence="3">
    <location>
        <begin position="586"/>
        <end position="606"/>
    </location>
</feature>
<evidence type="ECO:0000313" key="6">
    <source>
        <dbReference type="EMBL" id="HDX31967.1"/>
    </source>
</evidence>